<dbReference type="PROSITE" id="PS50012">
    <property type="entry name" value="RCC1_3"/>
    <property type="match status" value="6"/>
</dbReference>
<proteinExistence type="predicted"/>
<dbReference type="GO" id="GO:0005737">
    <property type="term" value="C:cytoplasm"/>
    <property type="evidence" value="ECO:0007669"/>
    <property type="project" value="TreeGrafter"/>
</dbReference>
<dbReference type="InterPro" id="IPR051553">
    <property type="entry name" value="Ran_GTPase-activating"/>
</dbReference>
<dbReference type="SUPFAM" id="SSF50985">
    <property type="entry name" value="RCC1/BLIP-II"/>
    <property type="match status" value="2"/>
</dbReference>
<dbReference type="Proteomes" id="UP001147830">
    <property type="component" value="Unassembled WGS sequence"/>
</dbReference>
<evidence type="ECO:0000313" key="4">
    <source>
        <dbReference type="EMBL" id="MCT7359391.1"/>
    </source>
</evidence>
<keyword evidence="1" id="KW-0344">Guanine-nucleotide releasing factor</keyword>
<dbReference type="Gene3D" id="2.130.10.30">
    <property type="entry name" value="Regulator of chromosome condensation 1/beta-lactamase-inhibitor protein II"/>
    <property type="match status" value="1"/>
</dbReference>
<protein>
    <recommendedName>
        <fullName evidence="3">RCC1-like domain-containing protein</fullName>
    </recommendedName>
</protein>
<sequence>MQRFFLPVLPVLFLLGCGADDDNSNAPDITAPQLSGQFPADSAISQSRLLTLTGIVSDDSKLGSVEIIRGEQTFSADLQLDDDGRSGQFSAALRLSGGLNTFQIVVTDAAGNQTRASHQAYFGKRVTAGGAHSGAIVEGKTYVWGRNNKGQLGLGMTSKLASDESHPLTPVLLPTSKTFVSLAFNQNASLALAADGTVWSWGDGANGQLGLGSAAAETADTSTRLTPLQVPGITDAVSVVRGYGHSLVLHNDGTVSAFGSNNLGQLGDGSALNRDYPVRLTLTGIVQVAASSGSSYALDEQGVLWGWGANDYANLGLASEDTEVHSTPVQIPLPQAITAVAAGRDHVLALGKSGQVYAWGLNFSSQVGLFVSEQWPEVVTSPQLLPWFSDVQAVWANGNQSFVKRADGKVYPWGQNMLGTLGIEQDDDVEAPLSPILQFDNALDLGNGALHTVGLRGDGQLFSWGWSFEGSLGGSDLINLWGYRVPVLVSVPAAAAATSAAMVTSAP</sequence>
<dbReference type="PANTHER" id="PTHR45982">
    <property type="entry name" value="REGULATOR OF CHROMOSOME CONDENSATION"/>
    <property type="match status" value="1"/>
</dbReference>
<evidence type="ECO:0000259" key="3">
    <source>
        <dbReference type="Pfam" id="PF25390"/>
    </source>
</evidence>
<accession>A0A9X2WFA9</accession>
<comment type="caution">
    <text evidence="4">The sequence shown here is derived from an EMBL/GenBank/DDBJ whole genome shotgun (WGS) entry which is preliminary data.</text>
</comment>
<reference evidence="4" key="1">
    <citation type="journal article" date="2022" name="Front. Microbiol.">
        <title>Genome-based taxonomic rearrangement of Oceanobacter-related bacteria including the description of Thalassolituus hydrocarbonoclasticus sp. nov. and Thalassolituus pacificus sp. nov. and emended description of the genus Thalassolituus.</title>
        <authorList>
            <person name="Dong C."/>
            <person name="Wei L."/>
            <person name="Wang J."/>
            <person name="Lai Q."/>
            <person name="Huang Z."/>
            <person name="Shao Z."/>
        </authorList>
    </citation>
    <scope>NUCLEOTIDE SEQUENCE</scope>
    <source>
        <strain evidence="4">59MF3M-4</strain>
    </source>
</reference>
<feature type="domain" description="RCC1-like" evidence="3">
    <location>
        <begin position="124"/>
        <end position="379"/>
    </location>
</feature>
<dbReference type="InterPro" id="IPR013783">
    <property type="entry name" value="Ig-like_fold"/>
</dbReference>
<dbReference type="PRINTS" id="PR00633">
    <property type="entry name" value="RCCNDNSATION"/>
</dbReference>
<organism evidence="4 5">
    <name type="scientific">Thalassolituus pacificus</name>
    <dbReference type="NCBI Taxonomy" id="2975440"/>
    <lineage>
        <taxon>Bacteria</taxon>
        <taxon>Pseudomonadati</taxon>
        <taxon>Pseudomonadota</taxon>
        <taxon>Gammaproteobacteria</taxon>
        <taxon>Oceanospirillales</taxon>
        <taxon>Oceanospirillaceae</taxon>
        <taxon>Thalassolituus</taxon>
    </lineage>
</organism>
<evidence type="ECO:0000256" key="1">
    <source>
        <dbReference type="ARBA" id="ARBA00022658"/>
    </source>
</evidence>
<keyword evidence="2" id="KW-0677">Repeat</keyword>
<evidence type="ECO:0000256" key="2">
    <source>
        <dbReference type="ARBA" id="ARBA00022737"/>
    </source>
</evidence>
<dbReference type="InterPro" id="IPR058923">
    <property type="entry name" value="RCC1-like_dom"/>
</dbReference>
<dbReference type="PANTHER" id="PTHR45982:SF1">
    <property type="entry name" value="REGULATOR OF CHROMOSOME CONDENSATION"/>
    <property type="match status" value="1"/>
</dbReference>
<gene>
    <name evidence="4" type="ORF">NYR02_10190</name>
</gene>
<evidence type="ECO:0000313" key="5">
    <source>
        <dbReference type="Proteomes" id="UP001147830"/>
    </source>
</evidence>
<dbReference type="PROSITE" id="PS51257">
    <property type="entry name" value="PROKAR_LIPOPROTEIN"/>
    <property type="match status" value="1"/>
</dbReference>
<dbReference type="GO" id="GO:0005085">
    <property type="term" value="F:guanyl-nucleotide exchange factor activity"/>
    <property type="evidence" value="ECO:0007669"/>
    <property type="project" value="TreeGrafter"/>
</dbReference>
<dbReference type="EMBL" id="JAOANI010000015">
    <property type="protein sequence ID" value="MCT7359391.1"/>
    <property type="molecule type" value="Genomic_DNA"/>
</dbReference>
<reference evidence="4" key="2">
    <citation type="submission" date="2022-08" db="EMBL/GenBank/DDBJ databases">
        <authorList>
            <person name="Dong C."/>
        </authorList>
    </citation>
    <scope>NUCLEOTIDE SEQUENCE</scope>
    <source>
        <strain evidence="4">59MF3M-4</strain>
    </source>
</reference>
<dbReference type="AlphaFoldDB" id="A0A9X2WFA9"/>
<dbReference type="InterPro" id="IPR009091">
    <property type="entry name" value="RCC1/BLIP-II"/>
</dbReference>
<name>A0A9X2WFA9_9GAMM</name>
<keyword evidence="5" id="KW-1185">Reference proteome</keyword>
<dbReference type="Pfam" id="PF25390">
    <property type="entry name" value="WD40_RLD"/>
    <property type="match status" value="1"/>
</dbReference>
<dbReference type="Gene3D" id="2.60.40.10">
    <property type="entry name" value="Immunoglobulins"/>
    <property type="match status" value="1"/>
</dbReference>
<dbReference type="RefSeq" id="WP_260976251.1">
    <property type="nucleotide sequence ID" value="NZ_JAOANI010000015.1"/>
</dbReference>
<dbReference type="InterPro" id="IPR000408">
    <property type="entry name" value="Reg_chr_condens"/>
</dbReference>